<name>A0ABR7RRD8_9PROT</name>
<keyword evidence="1" id="KW-0808">Transferase</keyword>
<feature type="domain" description="N-acetyltransferase" evidence="3">
    <location>
        <begin position="1"/>
        <end position="142"/>
    </location>
</feature>
<evidence type="ECO:0000256" key="2">
    <source>
        <dbReference type="ARBA" id="ARBA00023315"/>
    </source>
</evidence>
<evidence type="ECO:0000256" key="1">
    <source>
        <dbReference type="ARBA" id="ARBA00022679"/>
    </source>
</evidence>
<keyword evidence="2" id="KW-0012">Acyltransferase</keyword>
<dbReference type="PANTHER" id="PTHR43420">
    <property type="entry name" value="ACETYLTRANSFERASE"/>
    <property type="match status" value="1"/>
</dbReference>
<dbReference type="Gene3D" id="3.40.630.30">
    <property type="match status" value="1"/>
</dbReference>
<evidence type="ECO:0000313" key="4">
    <source>
        <dbReference type="EMBL" id="MBC9209175.1"/>
    </source>
</evidence>
<evidence type="ECO:0000259" key="3">
    <source>
        <dbReference type="PROSITE" id="PS51186"/>
    </source>
</evidence>
<gene>
    <name evidence="4" type="ORF">IBL26_20190</name>
</gene>
<reference evidence="4 5" key="1">
    <citation type="journal article" date="2013" name="Int. J. Syst. Evol. Microbiol.">
        <title>Roseomonas aerophila sp. nov., isolated from air.</title>
        <authorList>
            <person name="Kim S.J."/>
            <person name="Weon H.Y."/>
            <person name="Ahn J.H."/>
            <person name="Hong S.B."/>
            <person name="Seok S.J."/>
            <person name="Whang K.S."/>
            <person name="Kwon S.W."/>
        </authorList>
    </citation>
    <scope>NUCLEOTIDE SEQUENCE [LARGE SCALE GENOMIC DNA]</scope>
    <source>
        <strain evidence="4 5">NBRC 108923</strain>
    </source>
</reference>
<proteinExistence type="predicted"/>
<dbReference type="EMBL" id="JACTVA010000047">
    <property type="protein sequence ID" value="MBC9209175.1"/>
    <property type="molecule type" value="Genomic_DNA"/>
</dbReference>
<sequence>MPPRPLLPADMPGMAALHAAAFPPAEAWDADALSLMLGLEGGYGFVVENTGFILARAVAGEAEVLTLAVAPAARRAGTGRALLAAALDGASTRGAHTMFLEVSRNNTGATSLYLSAGFTEVGLRRRYYSDGSDALVLRRDLSAG</sequence>
<dbReference type="InterPro" id="IPR050680">
    <property type="entry name" value="YpeA/RimI_acetyltransf"/>
</dbReference>
<dbReference type="Pfam" id="PF00583">
    <property type="entry name" value="Acetyltransf_1"/>
    <property type="match status" value="1"/>
</dbReference>
<dbReference type="InterPro" id="IPR000182">
    <property type="entry name" value="GNAT_dom"/>
</dbReference>
<dbReference type="InterPro" id="IPR016181">
    <property type="entry name" value="Acyl_CoA_acyltransferase"/>
</dbReference>
<dbReference type="Proteomes" id="UP000626026">
    <property type="component" value="Unassembled WGS sequence"/>
</dbReference>
<keyword evidence="5" id="KW-1185">Reference proteome</keyword>
<dbReference type="SUPFAM" id="SSF55729">
    <property type="entry name" value="Acyl-CoA N-acyltransferases (Nat)"/>
    <property type="match status" value="1"/>
</dbReference>
<organism evidence="4 5">
    <name type="scientific">Teichococcus aerophilus</name>
    <dbReference type="NCBI Taxonomy" id="1224513"/>
    <lineage>
        <taxon>Bacteria</taxon>
        <taxon>Pseudomonadati</taxon>
        <taxon>Pseudomonadota</taxon>
        <taxon>Alphaproteobacteria</taxon>
        <taxon>Acetobacterales</taxon>
        <taxon>Roseomonadaceae</taxon>
        <taxon>Roseomonas</taxon>
    </lineage>
</organism>
<dbReference type="PROSITE" id="PS51186">
    <property type="entry name" value="GNAT"/>
    <property type="match status" value="1"/>
</dbReference>
<accession>A0ABR7RRD8</accession>
<evidence type="ECO:0000313" key="5">
    <source>
        <dbReference type="Proteomes" id="UP000626026"/>
    </source>
</evidence>
<comment type="caution">
    <text evidence="4">The sequence shown here is derived from an EMBL/GenBank/DDBJ whole genome shotgun (WGS) entry which is preliminary data.</text>
</comment>
<dbReference type="PANTHER" id="PTHR43420:SF44">
    <property type="entry name" value="ACETYLTRANSFERASE YPEA"/>
    <property type="match status" value="1"/>
</dbReference>
<protein>
    <submittedName>
        <fullName evidence="4">GNAT family N-acetyltransferase</fullName>
    </submittedName>
</protein>